<evidence type="ECO:0000256" key="1">
    <source>
        <dbReference type="SAM" id="MobiDB-lite"/>
    </source>
</evidence>
<reference evidence="3" key="1">
    <citation type="journal article" date="2014" name="Science">
        <title>The coffee genome provides insight into the convergent evolution of caffeine biosynthesis.</title>
        <authorList>
            <person name="Denoeud F."/>
            <person name="Carretero-Paulet L."/>
            <person name="Dereeper A."/>
            <person name="Droc G."/>
            <person name="Guyot R."/>
            <person name="Pietrella M."/>
            <person name="Zheng C."/>
            <person name="Alberti A."/>
            <person name="Anthony F."/>
            <person name="Aprea G."/>
            <person name="Aury J.M."/>
            <person name="Bento P."/>
            <person name="Bernard M."/>
            <person name="Bocs S."/>
            <person name="Campa C."/>
            <person name="Cenci A."/>
            <person name="Combes M.C."/>
            <person name="Crouzillat D."/>
            <person name="Da Silva C."/>
            <person name="Daddiego L."/>
            <person name="De Bellis F."/>
            <person name="Dussert S."/>
            <person name="Garsmeur O."/>
            <person name="Gayraud T."/>
            <person name="Guignon V."/>
            <person name="Jahn K."/>
            <person name="Jamilloux V."/>
            <person name="Joet T."/>
            <person name="Labadie K."/>
            <person name="Lan T."/>
            <person name="Leclercq J."/>
            <person name="Lepelley M."/>
            <person name="Leroy T."/>
            <person name="Li L.T."/>
            <person name="Librado P."/>
            <person name="Lopez L."/>
            <person name="Munoz A."/>
            <person name="Noel B."/>
            <person name="Pallavicini A."/>
            <person name="Perrotta G."/>
            <person name="Poncet V."/>
            <person name="Pot D."/>
            <person name="Priyono X."/>
            <person name="Rigoreau M."/>
            <person name="Rouard M."/>
            <person name="Rozas J."/>
            <person name="Tranchant-Dubreuil C."/>
            <person name="VanBuren R."/>
            <person name="Zhang Q."/>
            <person name="Andrade A.C."/>
            <person name="Argout X."/>
            <person name="Bertrand B."/>
            <person name="de Kochko A."/>
            <person name="Graziosi G."/>
            <person name="Henry R.J."/>
            <person name="Jayarama X."/>
            <person name="Ming R."/>
            <person name="Nagai C."/>
            <person name="Rounsley S."/>
            <person name="Sankoff D."/>
            <person name="Giuliano G."/>
            <person name="Albert V.A."/>
            <person name="Wincker P."/>
            <person name="Lashermes P."/>
        </authorList>
    </citation>
    <scope>NUCLEOTIDE SEQUENCE [LARGE SCALE GENOMIC DNA]</scope>
    <source>
        <strain evidence="3">cv. DH200-94</strain>
    </source>
</reference>
<dbReference type="Proteomes" id="UP000295252">
    <property type="component" value="Chromosome IX"/>
</dbReference>
<organism evidence="2 3">
    <name type="scientific">Coffea canephora</name>
    <name type="common">Robusta coffee</name>
    <dbReference type="NCBI Taxonomy" id="49390"/>
    <lineage>
        <taxon>Eukaryota</taxon>
        <taxon>Viridiplantae</taxon>
        <taxon>Streptophyta</taxon>
        <taxon>Embryophyta</taxon>
        <taxon>Tracheophyta</taxon>
        <taxon>Spermatophyta</taxon>
        <taxon>Magnoliopsida</taxon>
        <taxon>eudicotyledons</taxon>
        <taxon>Gunneridae</taxon>
        <taxon>Pentapetalae</taxon>
        <taxon>asterids</taxon>
        <taxon>lamiids</taxon>
        <taxon>Gentianales</taxon>
        <taxon>Rubiaceae</taxon>
        <taxon>Ixoroideae</taxon>
        <taxon>Gardenieae complex</taxon>
        <taxon>Bertiereae - Coffeeae clade</taxon>
        <taxon>Coffeeae</taxon>
        <taxon>Coffea</taxon>
    </lineage>
</organism>
<sequence>MKSSTSTQVGKGKADAKKPKQSINVIQIQQHQSWKASTQIVAKVNTSRNSKILFPLGEALPVY</sequence>
<proteinExistence type="predicted"/>
<dbReference type="EMBL" id="HG739092">
    <property type="protein sequence ID" value="CDP02492.1"/>
    <property type="molecule type" value="Genomic_DNA"/>
</dbReference>
<name>A0A068U2E0_COFCA</name>
<dbReference type="InParanoid" id="A0A068U2E0"/>
<evidence type="ECO:0000313" key="2">
    <source>
        <dbReference type="EMBL" id="CDP02492.1"/>
    </source>
</evidence>
<accession>A0A068U2E0</accession>
<evidence type="ECO:0000313" key="3">
    <source>
        <dbReference type="Proteomes" id="UP000295252"/>
    </source>
</evidence>
<dbReference type="Gramene" id="CDP02492">
    <property type="protein sequence ID" value="CDP02492"/>
    <property type="gene ID" value="GSCOC_T00039889001"/>
</dbReference>
<gene>
    <name evidence="2" type="ORF">GSCOC_T00039889001</name>
</gene>
<protein>
    <submittedName>
        <fullName evidence="2">Uncharacterized protein</fullName>
    </submittedName>
</protein>
<dbReference type="AlphaFoldDB" id="A0A068U2E0"/>
<keyword evidence="3" id="KW-1185">Reference proteome</keyword>
<feature type="region of interest" description="Disordered" evidence="1">
    <location>
        <begin position="1"/>
        <end position="23"/>
    </location>
</feature>